<evidence type="ECO:0000313" key="2">
    <source>
        <dbReference type="EMBL" id="CAC5411914.1"/>
    </source>
</evidence>
<dbReference type="OrthoDB" id="6161942at2759"/>
<organism evidence="2 3">
    <name type="scientific">Mytilus coruscus</name>
    <name type="common">Sea mussel</name>
    <dbReference type="NCBI Taxonomy" id="42192"/>
    <lineage>
        <taxon>Eukaryota</taxon>
        <taxon>Metazoa</taxon>
        <taxon>Spiralia</taxon>
        <taxon>Lophotrochozoa</taxon>
        <taxon>Mollusca</taxon>
        <taxon>Bivalvia</taxon>
        <taxon>Autobranchia</taxon>
        <taxon>Pteriomorphia</taxon>
        <taxon>Mytilida</taxon>
        <taxon>Mytiloidea</taxon>
        <taxon>Mytilidae</taxon>
        <taxon>Mytilinae</taxon>
        <taxon>Mytilus</taxon>
    </lineage>
</organism>
<evidence type="ECO:0000256" key="1">
    <source>
        <dbReference type="SAM" id="MobiDB-lite"/>
    </source>
</evidence>
<dbReference type="Proteomes" id="UP000507470">
    <property type="component" value="Unassembled WGS sequence"/>
</dbReference>
<gene>
    <name evidence="2" type="ORF">MCOR_44953</name>
</gene>
<feature type="compositionally biased region" description="Basic and acidic residues" evidence="1">
    <location>
        <begin position="275"/>
        <end position="289"/>
    </location>
</feature>
<evidence type="ECO:0000313" key="3">
    <source>
        <dbReference type="Proteomes" id="UP000507470"/>
    </source>
</evidence>
<feature type="compositionally biased region" description="Acidic residues" evidence="1">
    <location>
        <begin position="307"/>
        <end position="321"/>
    </location>
</feature>
<accession>A0A6J8DX89</accession>
<dbReference type="AlphaFoldDB" id="A0A6J8DX89"/>
<sequence length="385" mass="43381">MFGRRFGSSNNHNYLTDLVGRSNEVQIIIGSVSTITLLDTGSSVSTISKSFYDKHFFEIPIHPVQEILKIECADGQELPYDGFIEANINILGSRSKQNEDNTLNNCFFLIVPDSKYNTNVPVLIGIVSGKEDTVNLQNETVNVICNITSIPVIETISFSSEIVDNLADPMTGLKIDLAAIQQKDKVFKYWIDKVKIDRHCEDEIEDEIVYTTEEPTKGRIGAIDAPEKIQLEELDTSNYTVSADEPSAIDTFGEDMTEDALYPDNIHDSSSQDIPRSETETETITHESPTRVQHTVESSPHRTEQQGPDEEIEDDESDGEDNSEKRPVRTKRKPAWMRSGEFVMMQQPDRMQKAEYLKRLALSGMFPSAEEDFGKALLRIVTENM</sequence>
<feature type="region of interest" description="Disordered" evidence="1">
    <location>
        <begin position="260"/>
        <end position="333"/>
    </location>
</feature>
<keyword evidence="3" id="KW-1185">Reference proteome</keyword>
<proteinExistence type="predicted"/>
<name>A0A6J8DX89_MYTCO</name>
<dbReference type="EMBL" id="CACVKT020007931">
    <property type="protein sequence ID" value="CAC5411914.1"/>
    <property type="molecule type" value="Genomic_DNA"/>
</dbReference>
<reference evidence="2 3" key="1">
    <citation type="submission" date="2020-06" db="EMBL/GenBank/DDBJ databases">
        <authorList>
            <person name="Li R."/>
            <person name="Bekaert M."/>
        </authorList>
    </citation>
    <scope>NUCLEOTIDE SEQUENCE [LARGE SCALE GENOMIC DNA]</scope>
    <source>
        <strain evidence="3">wild</strain>
    </source>
</reference>
<protein>
    <submittedName>
        <fullName evidence="2">Uncharacterized protein</fullName>
    </submittedName>
</protein>
<dbReference type="CDD" id="cd00303">
    <property type="entry name" value="retropepsin_like"/>
    <property type="match status" value="1"/>
</dbReference>